<evidence type="ECO:0000313" key="2">
    <source>
        <dbReference type="Proteomes" id="UP000321337"/>
    </source>
</evidence>
<keyword evidence="2" id="KW-1185">Reference proteome</keyword>
<proteinExistence type="predicted"/>
<accession>A0A512L5S3</accession>
<name>A0A512L5S3_9PROT</name>
<comment type="caution">
    <text evidence="1">The sequence shown here is derived from an EMBL/GenBank/DDBJ whole genome shotgun (WGS) entry which is preliminary data.</text>
</comment>
<sequence length="104" mass="10873">MRYLVAGGVGVAVHSDGFHAQALQGDDDLLAEFTAAEEHDAGGGGGERSAEFHGMGFQKKFFATEVAEYTGENQGNQPNPTRLHGLIPAFPVRSVTSVANELGG</sequence>
<protein>
    <submittedName>
        <fullName evidence="1">Uncharacterized protein</fullName>
    </submittedName>
</protein>
<gene>
    <name evidence="1" type="ORF">TPL01_09670</name>
</gene>
<reference evidence="1 2" key="1">
    <citation type="submission" date="2019-07" db="EMBL/GenBank/DDBJ databases">
        <title>Whole genome shotgun sequence of Thiobacillus plumbophilus NBRC 107929.</title>
        <authorList>
            <person name="Hosoyama A."/>
            <person name="Uohara A."/>
            <person name="Ohji S."/>
            <person name="Ichikawa N."/>
        </authorList>
    </citation>
    <scope>NUCLEOTIDE SEQUENCE [LARGE SCALE GENOMIC DNA]</scope>
    <source>
        <strain evidence="1 2">NBRC 107929</strain>
    </source>
</reference>
<dbReference type="Proteomes" id="UP000321337">
    <property type="component" value="Unassembled WGS sequence"/>
</dbReference>
<evidence type="ECO:0000313" key="1">
    <source>
        <dbReference type="EMBL" id="GEP29829.1"/>
    </source>
</evidence>
<dbReference type="EMBL" id="BKAD01000009">
    <property type="protein sequence ID" value="GEP29829.1"/>
    <property type="molecule type" value="Genomic_DNA"/>
</dbReference>
<organism evidence="1 2">
    <name type="scientific">Sulfuriferula plumbiphila</name>
    <dbReference type="NCBI Taxonomy" id="171865"/>
    <lineage>
        <taxon>Bacteria</taxon>
        <taxon>Pseudomonadati</taxon>
        <taxon>Pseudomonadota</taxon>
        <taxon>Betaproteobacteria</taxon>
        <taxon>Nitrosomonadales</taxon>
        <taxon>Sulfuricellaceae</taxon>
        <taxon>Sulfuriferula</taxon>
    </lineage>
</organism>
<dbReference type="AlphaFoldDB" id="A0A512L5S3"/>